<evidence type="ECO:0000256" key="4">
    <source>
        <dbReference type="ARBA" id="ARBA00022840"/>
    </source>
</evidence>
<feature type="region of interest" description="Disordered" evidence="5">
    <location>
        <begin position="358"/>
        <end position="377"/>
    </location>
</feature>
<evidence type="ECO:0000259" key="6">
    <source>
        <dbReference type="PROSITE" id="PS50893"/>
    </source>
</evidence>
<dbReference type="CDD" id="cd03220">
    <property type="entry name" value="ABC_KpsT_Wzt"/>
    <property type="match status" value="1"/>
</dbReference>
<keyword evidence="2" id="KW-0813">Transport</keyword>
<dbReference type="RefSeq" id="WP_235272399.1">
    <property type="nucleotide sequence ID" value="NZ_CP158484.1"/>
</dbReference>
<dbReference type="Pfam" id="PF00005">
    <property type="entry name" value="ABC_tran"/>
    <property type="match status" value="1"/>
</dbReference>
<gene>
    <name evidence="7" type="ORF">V8F66_06865</name>
</gene>
<dbReference type="Gene3D" id="3.40.50.300">
    <property type="entry name" value="P-loop containing nucleotide triphosphate hydrolases"/>
    <property type="match status" value="1"/>
</dbReference>
<dbReference type="InterPro" id="IPR027417">
    <property type="entry name" value="P-loop_NTPase"/>
</dbReference>
<accession>A0AAU7XQH4</accession>
<evidence type="ECO:0000256" key="1">
    <source>
        <dbReference type="ARBA" id="ARBA00005417"/>
    </source>
</evidence>
<dbReference type="InterPro" id="IPR003593">
    <property type="entry name" value="AAA+_ATPase"/>
</dbReference>
<feature type="domain" description="ABC transporter" evidence="6">
    <location>
        <begin position="2"/>
        <end position="224"/>
    </location>
</feature>
<feature type="compositionally biased region" description="Polar residues" evidence="5">
    <location>
        <begin position="239"/>
        <end position="252"/>
    </location>
</feature>
<dbReference type="InterPro" id="IPR003439">
    <property type="entry name" value="ABC_transporter-like_ATP-bd"/>
</dbReference>
<comment type="similarity">
    <text evidence="1">Belongs to the ABC transporter superfamily.</text>
</comment>
<evidence type="ECO:0000256" key="5">
    <source>
        <dbReference type="SAM" id="MobiDB-lite"/>
    </source>
</evidence>
<feature type="compositionally biased region" description="Polar residues" evidence="5">
    <location>
        <begin position="358"/>
        <end position="370"/>
    </location>
</feature>
<dbReference type="PANTHER" id="PTHR46743">
    <property type="entry name" value="TEICHOIC ACIDS EXPORT ATP-BINDING PROTEIN TAGH"/>
    <property type="match status" value="1"/>
</dbReference>
<dbReference type="SMART" id="SM00382">
    <property type="entry name" value="AAA"/>
    <property type="match status" value="1"/>
</dbReference>
<evidence type="ECO:0000256" key="3">
    <source>
        <dbReference type="ARBA" id="ARBA00022741"/>
    </source>
</evidence>
<dbReference type="GO" id="GO:0016020">
    <property type="term" value="C:membrane"/>
    <property type="evidence" value="ECO:0007669"/>
    <property type="project" value="InterPro"/>
</dbReference>
<dbReference type="InterPro" id="IPR050683">
    <property type="entry name" value="Bact_Polysacc_Export_ATP-bd"/>
</dbReference>
<organism evidence="7">
    <name type="scientific">Vreelandella sp. SM1641</name>
    <dbReference type="NCBI Taxonomy" id="3126101"/>
    <lineage>
        <taxon>Bacteria</taxon>
        <taxon>Pseudomonadati</taxon>
        <taxon>Pseudomonadota</taxon>
        <taxon>Gammaproteobacteria</taxon>
        <taxon>Oceanospirillales</taxon>
        <taxon>Halomonadaceae</taxon>
        <taxon>Vreelandella</taxon>
    </lineage>
</organism>
<sequence length="377" mass="41219">MIEIRNLYKRYHNHHGSDWVLKDINLTIPRGVSVGLIGANGAGKSTLLRLIAGMDTPERGEVVRSSRVSWPVGVTGGMQNNMTGRQNVKFVARVQGSKSQEVQRVIEFVEDFAEIGEAFDEPVKTYSSGMRSRVSFGLSLAFDFDVYISDEATAVGDRAFKEKAKTLFRSKVGKSSLIMVSHSEGILKDLCQAGVYIKEGEAFWFDDINAAIKTYHRDSDAKKAARASKLAKAPATANRVANESIANNSNADSKVANDKASASTSAAGGQAAKKTAPTKAVPGNTATAEADEPLPSDIPSAKRHLQQCRQKLKKAKEAQATAEEQQFLPYIQQFIKKDVANRNRKTVKARKHLEALEQAQQNVSDEVNNSHIEEGNR</sequence>
<evidence type="ECO:0000313" key="7">
    <source>
        <dbReference type="EMBL" id="XBY60192.1"/>
    </source>
</evidence>
<dbReference type="KEGG" id="vrs:V8F66_06865"/>
<keyword evidence="4 7" id="KW-0067">ATP-binding</keyword>
<dbReference type="InterPro" id="IPR015860">
    <property type="entry name" value="ABC_transpr_TagH-like"/>
</dbReference>
<dbReference type="SUPFAM" id="SSF52540">
    <property type="entry name" value="P-loop containing nucleoside triphosphate hydrolases"/>
    <property type="match status" value="1"/>
</dbReference>
<dbReference type="GO" id="GO:0016887">
    <property type="term" value="F:ATP hydrolysis activity"/>
    <property type="evidence" value="ECO:0007669"/>
    <property type="project" value="InterPro"/>
</dbReference>
<feature type="compositionally biased region" description="Low complexity" evidence="5">
    <location>
        <begin position="260"/>
        <end position="283"/>
    </location>
</feature>
<dbReference type="InterPro" id="IPR017871">
    <property type="entry name" value="ABC_transporter-like_CS"/>
</dbReference>
<dbReference type="PROSITE" id="PS50893">
    <property type="entry name" value="ABC_TRANSPORTER_2"/>
    <property type="match status" value="1"/>
</dbReference>
<dbReference type="PROSITE" id="PS00211">
    <property type="entry name" value="ABC_TRANSPORTER_1"/>
    <property type="match status" value="1"/>
</dbReference>
<dbReference type="GO" id="GO:0140359">
    <property type="term" value="F:ABC-type transporter activity"/>
    <property type="evidence" value="ECO:0007669"/>
    <property type="project" value="InterPro"/>
</dbReference>
<dbReference type="GO" id="GO:0005524">
    <property type="term" value="F:ATP binding"/>
    <property type="evidence" value="ECO:0007669"/>
    <property type="project" value="UniProtKB-KW"/>
</dbReference>
<dbReference type="PANTHER" id="PTHR46743:SF2">
    <property type="entry name" value="TEICHOIC ACIDS EXPORT ATP-BINDING PROTEIN TAGH"/>
    <property type="match status" value="1"/>
</dbReference>
<feature type="region of interest" description="Disordered" evidence="5">
    <location>
        <begin position="232"/>
        <end position="305"/>
    </location>
</feature>
<proteinExistence type="inferred from homology"/>
<keyword evidence="3" id="KW-0547">Nucleotide-binding</keyword>
<dbReference type="EMBL" id="CP158484">
    <property type="protein sequence ID" value="XBY60192.1"/>
    <property type="molecule type" value="Genomic_DNA"/>
</dbReference>
<reference evidence="7" key="1">
    <citation type="submission" date="2024-02" db="EMBL/GenBank/DDBJ databases">
        <title>Complete genome sequence of Vreelandella sp. SM1641, a marine exopolysaccharide-producing bacterium isolated from deep-sea hydrothermal sediment of the southwest Indian Ocean.</title>
        <authorList>
            <person name="Zhu H."/>
            <person name="Sun M."/>
        </authorList>
    </citation>
    <scope>NUCLEOTIDE SEQUENCE</scope>
    <source>
        <strain evidence="7">SM1641</strain>
    </source>
</reference>
<protein>
    <submittedName>
        <fullName evidence="7">ATP-binding cassette domain-containing protein</fullName>
    </submittedName>
</protein>
<dbReference type="AlphaFoldDB" id="A0AAU7XQH4"/>
<name>A0AAU7XQH4_9GAMM</name>
<evidence type="ECO:0000256" key="2">
    <source>
        <dbReference type="ARBA" id="ARBA00022448"/>
    </source>
</evidence>